<dbReference type="GeneID" id="75576111"/>
<dbReference type="RefSeq" id="YP_010509450.1">
    <property type="nucleotide sequence ID" value="NC_067194.1"/>
</dbReference>
<dbReference type="KEGG" id="vg:75576111"/>
<name>A0A348JCR7_9CAUD</name>
<keyword evidence="2" id="KW-1185">Reference proteome</keyword>
<evidence type="ECO:0000313" key="1">
    <source>
        <dbReference type="EMBL" id="DAB41562.1"/>
    </source>
</evidence>
<evidence type="ECO:0000313" key="2">
    <source>
        <dbReference type="Proteomes" id="UP001097704"/>
    </source>
</evidence>
<dbReference type="EMBL" id="BK010471">
    <property type="protein sequence ID" value="DAB41562.1"/>
    <property type="molecule type" value="Genomic_DNA"/>
</dbReference>
<sequence length="4070" mass="464717">MSCGNIKLVGYNNLNNIIIKEHGSNNADYYSLIAMVEDPIFKKIVADRGINVKTSGRQAYNALLEARTIKLRNMDDVASIAEKEERGLFSTIKARDTAITYMADIMNKLSFNFLYNGAPLNFNEIKKRTNETVINAGLKRAKKLAGSDEAKNNELNSFINNPSPAIKINGLGAFLRKYSNAQDFNYGALLRSLTNTEFNEALFNNKNVAKLIKRDELYQTTDYEELGGYLDETSTEGDENSIDDGIDLMTQLWNLSIGEVKDFNKHVEEIIKYHLASLPKLTAASQLDNGSYPFDTNNELGVVTFSDANYLSKILYASADTSNVDNFIASLKRISETIPNCECLIQLHDLLSKNKVFANKYMMVFNKPIISKIETYIQTDSNGNSYVRARVTNPNTDSRTILQNTFYNNVKNNIITNRVPAAREKFRIYDRYKNTPHANLYLYDAFKEIFPDINQASFNLAIAKIGRVAMANNLINFANVINRTVENYNKYVEAFKKDKGTKMPDSFINRGDTSIIYQMADVFKDIIYIPVELNSRNPEGNLSSDVINRSFITNIAKIINDDKSTVEEQNAMVEAYAKQKFASHQYDYSNLLLEHRDSNGNIINYGLFRRVGNGTPKLTEYARSMFKTSLLNGISELDNNNNDLYRSMSDGDYLITAMGLFMTDINNSETPTANYLLPIPSDAPKNFTITAPRYSLAGLRSQLEDGTKIINKEHPLFKQYYNIVIQELTNMAQAVNVMFKTNANGNPILTNGDFEFSDIYNNKPEHFYNQYHKDGKGNVFTTKDGHKVLAGRVFSFKRLVSKITPNSNGAFNELIGYGKTIDILYGGSTRGLSYVNNQVVLNGEQRVALEDAVADWLNEYITNGYKELKNKYGTFIDDRINNESLAEFLVNDYLVRDSMYDMYGGDQSFYKNGQAILKRIKEVQASGNPFGNTDFTKNDLDIATDLYDITIKGNAVTVPYTVNGVTKRKKVVLQDKFRGVTIYNTFKASDKVVIDRLDDQLKKAGLDKKDRERILEPFKGGVNTNDAQSYITLEEWIRRITAAGELDKYAGLIQSLTDDTPIDKIDWTKFANKVQIQKNFYYDLYYDTTVGIEVSRQVKNAEFVLIPKLIKGTELEKVYNIMTNRGIHQINTVETVKVAQHNRMTLWNNDGVLTDEALKKFDNNVFDNSELFSYNYLYRQQEVPQHMVDASNKAAIQIMKKMLDNLPNRTELNELKDKVFNNYVANIRNSFEKTCAELGIGLDDNGHIDLNSNGTIKNLNRFVFFDRFKENAQQQGVEKALLEFFDLDSAGFNNLPLFLSNINSKLESIANSYFNTNITRQLISGWHAAQLSDFGFKVDKQTQTDSKLQYKKIGEVDGTPVYYTEIKLPRWSSKLKGLNIEQVPDSLRTMIGYRIPTEGKQSICIMYVKEFLPDAYGSTVVVPDEWVTQTGSDFDVDSVYGMSKTFNLVKGIPTEITHARYTKDEVGYINYVKDNVDKASRKILGRTYNKQGNIRASLKNSEDAINATLEGYNGNLKVVEKIANDGGLKSYESYLKLPVEDTSSQAARTNAIIQSFIDILNNPAAFEENTTTSNFENVKEANEIYAEIVGANKTTVAPSDFFTQLDWFDAATSGIKLKGISVNRDTFMSIGNVTKANHSEGIKVMYTTDVISEQEAVNRYSKENVETIGNKHIRITHKNFGWSGDDKNVDGYLINPYSSQTTAHILDVMKEGAIHNENTYTFNAFKTIVDFGSNYDTAIGFMWQPAIDILVRKWKETNSVLAEGTKNPLTEAIREVAHNLGFGEKINFAGRKKLIETIDKSYGETFKKLFNLSVSDAFSSPDLIFSSDAYKSRLRGEMNGVQQALFDLYVLAQFNRLNSIGQDISNNLNILSADKYGAKQSFYASDKVFRDARTVIENSNIYAPSSTGGQTLLLESVFPDISGGIDAFIKSDISKSSYPSLAAFLQMSTALSVKATQQVFETANPVFIDYVYRIAEWTKGGIMTEKLYNDYKDYLINKLEVGNNGSSYLNLPVTVVNGDFVHPKYIKEYGTGQSRALEVGRVSGTLVNIKTDDVVVKNIFEPTQTEIDVFARLTPAQKVDWIKRNFSQDGSIFEHIEIVANDERNNRRNVNIQYINYIQGDITNDETHRLFDRAWNHPNPLIKLTALDLVKYAFIVEGHKFRTRNISRLISNTPLRGLSEGGIAIGDIAMKGINNYGFIDKDNVEDIIGFIRKNYNSFNCPSYTFKRLTNNKINYSLKRSGIITFNGQENLDNVGIIRNGDAVNVIRINRNLYIKGTYDGTLAYYPIDRLESFETYNSIEPSIIANNNIHKPLAVLLYKGLTQQEKRDKFIDGIKDNINEAVNKGYKEVPELYGKYISDEYFQPFMNTPFENNTIYTINDKFYLNINGTTAINLSDDLKQYKAKYPNIEDNKLGLFIEINENEIDRVTSNTDRYSSVDDQTPIGRFAKNASLIISRVVRHGQPAAQNVLNALNNAEINYLDSSSLSDNSEFSLSVIANYIDVEANNILNDINRFIKIDGIDKPINDKDVIGKVLKDEQLQNRFLDVILSANTFKNKYKLISEIDIDSTNLDDKTKENIRKIQKLVNQVDSNTTVHSARKDWFERWIQLRTTNPNYISGLMKEFDAYGDTGFMDYWIQDIRANRNFVLQNILKDVMGTVEEGRLNGIKESNDFKNYLKELKSRAAKDGKSVSLDSIIDDDGRLIQPNNPVWEEKMKKYRNAAIEAEQKFGINSVEHLIALSNKAKFIDMTTIHQLKPITVQDEDGNDVTIEYSTYIINLERSLLGLKKGDDGIPKEFAEYKRLNGRIRDILSQATDNVTTQSQDEELGRIYAQMDSLTSLYDEDGNKKIGHDLNVAERLRAYQTNIRKVKEMFYDKQAKEGFDSKLKEQLSIISKYESQRDANGNLLISMEELMKVPEYREAKEWIRKNTRYILDIKDIEDLNWAFEELKDANKGNSVLNLAIKEFQAKDEFNVVDGRKIPEERAALIKAETVRKYKYTKGNGMPYVGIIRSAEDELRIYRADFYNYLTGNKSKSEEEINVGEAINKILEKYFDNATRTLNTADISQEDLEQLKTGFEVFNEITRGEKSTDKAKAKRVAEFIKSECDVTYNWKQYELDKNRAFAKGKKYYDKWLEVFSEQVEENGTIAERPNRTIYGIIKPKDLDKWTDIDRTAAINILQKRTRETTTQYYYMKEREILDKYGIDSVEYKQWYRDNHYFDPYTRTIKPIRIWTTMQMIKDDGSAVVGNYEPRINQMHITPKEELVNPEYSSFVNKYKVGTGYDNTNYTNLNEYQLELMNKVNELMKKYCFTNSNKRYVDMGYLPALPKSKDMTVKDYFEQALSFLGWTANVPNNTSWRNNEDLTFDKDYDIPNPRLIQLVNKDTQQLPTIPKFKEPNESDEEFSKRKAAAIKARDEIIEKNNKIHNDILNRNWEEVFNSFLIESNRYNAIKTVKNLLYTADQIITSNTAYDINYKGSISENREASAGGEIEYKQEQQTRTSAHLRSFIRRLVFEQYKDNKTPNLVKLGSLAQNIAGSKYMMMNITGGIANVLTGSSNIFMERAAGEYINLKDWEAGKSEWIKGTISYMANMYSENSSTLQDAIIKLSHVVDFDRVTEVSTAEGLKENIRRVRGLLFSPQSVGEHYMQNTMLFAMLKSHRLVDNGRGGYDIMSKEMYHRKAEQDALMSVINTPRGGENQALLEQFNKFIDDAKADNKKRAKYNLFKANPIFDFVKTYLNEEQQREYIAKRKELIKNIDKKFAKLPDIYNQFELKDGIAQIKSDSKLTLKEYAKFIDKVREVNKKVHGVYDKLGSANIEQHWWGGMVMQYHKHLYPGFKKRYRWNGYYNETLGTIEKGSYTSLYDYLTIPFKETNIGEINNVSDVLKAFQTYGKNLLSFAVNFKLNYELLPEHEKANIRRNLGDLLYVGAAIIGAIAITGMGGDDDEGIMYNLMLYHADRLASEAASFTPFGAYSEGKKLWSSPVAIGQTINDLLGTTAMAARFLIEEDFTEEYTTGRYKGMNKFEVMAVRNIPVVRSINRVLDLPNNNSYYKVDENILSIIPYKDIGKDIFE</sequence>
<protein>
    <submittedName>
        <fullName evidence="1">Uncharacterized protein</fullName>
    </submittedName>
</protein>
<dbReference type="Proteomes" id="UP001097704">
    <property type="component" value="Segment"/>
</dbReference>
<reference evidence="1 2" key="1">
    <citation type="journal article" date="2014" name="Nat. Commun.">
        <title>A highly abundant bacteriophage discovered in the unknown sequences of human faecal metagenomes.</title>
        <authorList>
            <person name="Dutilh B.E."/>
            <person name="Cassman N."/>
            <person name="McNair K."/>
            <person name="Sanchez S.E."/>
            <person name="Silva G.G."/>
            <person name="Boling L."/>
            <person name="Barr J.J."/>
            <person name="Speth D.R."/>
            <person name="Seguritan V."/>
            <person name="Aziz R.K."/>
            <person name="Felts B."/>
            <person name="Dinsdale E.A."/>
            <person name="Mokili J.L."/>
            <person name="Edwards R.A."/>
        </authorList>
    </citation>
    <scope>NUCLEOTIDE SEQUENCE [LARGE SCALE GENOMIC DNA]</scope>
</reference>
<organism evidence="1 2">
    <name type="scientific">Carjivirus communis</name>
    <dbReference type="NCBI Taxonomy" id="2955582"/>
    <lineage>
        <taxon>Viruses</taxon>
        <taxon>Duplodnaviria</taxon>
        <taxon>Heunggongvirae</taxon>
        <taxon>Uroviricota</taxon>
        <taxon>Caudoviricetes</taxon>
        <taxon>Crassvirales</taxon>
        <taxon>Intestiviridae</taxon>
        <taxon>Crudevirinae</taxon>
        <taxon>Carjivirus</taxon>
    </lineage>
</organism>
<proteinExistence type="predicted"/>
<accession>A0A348JCR7</accession>
<gene>
    <name evidence="1" type="primary">KP06_gp44</name>
</gene>